<keyword evidence="7" id="KW-0433">Leucine-rich repeat</keyword>
<keyword evidence="13 21" id="KW-0472">Membrane</keyword>
<dbReference type="InterPro" id="IPR003591">
    <property type="entry name" value="Leu-rich_rpt_typical-subtyp"/>
</dbReference>
<dbReference type="EC" id="3.2.1.39" evidence="5"/>
<evidence type="ECO:0000256" key="12">
    <source>
        <dbReference type="ARBA" id="ARBA00022989"/>
    </source>
</evidence>
<evidence type="ECO:0000256" key="8">
    <source>
        <dbReference type="ARBA" id="ARBA00022692"/>
    </source>
</evidence>
<dbReference type="GO" id="GO:0005886">
    <property type="term" value="C:plasma membrane"/>
    <property type="evidence" value="ECO:0007669"/>
    <property type="project" value="UniProtKB-SubCell"/>
</dbReference>
<evidence type="ECO:0000256" key="7">
    <source>
        <dbReference type="ARBA" id="ARBA00022614"/>
    </source>
</evidence>
<evidence type="ECO:0000256" key="14">
    <source>
        <dbReference type="ARBA" id="ARBA00023170"/>
    </source>
</evidence>
<comment type="subcellular location">
    <subcellularLocation>
        <location evidence="2">Cell membrane</location>
        <topology evidence="2">Single-pass type I membrane protein</topology>
    </subcellularLocation>
</comment>
<dbReference type="SUPFAM" id="SSF103511">
    <property type="entry name" value="Chlorophyll a-b binding protein"/>
    <property type="match status" value="1"/>
</dbReference>
<dbReference type="InterPro" id="IPR032675">
    <property type="entry name" value="LRR_dom_sf"/>
</dbReference>
<evidence type="ECO:0000313" key="24">
    <source>
        <dbReference type="Proteomes" id="UP000507245"/>
    </source>
</evidence>
<feature type="transmembrane region" description="Helical" evidence="21">
    <location>
        <begin position="1214"/>
        <end position="1237"/>
    </location>
</feature>
<dbReference type="InterPro" id="IPR046956">
    <property type="entry name" value="RLP23-like"/>
</dbReference>
<dbReference type="OrthoDB" id="1600340at2759"/>
<dbReference type="SUPFAM" id="SSF51445">
    <property type="entry name" value="(Trans)glycosidases"/>
    <property type="match status" value="2"/>
</dbReference>
<comment type="catalytic activity">
    <reaction evidence="1">
        <text>Hydrolysis of (1-&gt;3)-beta-D-glucosidic linkages in (1-&gt;3)-beta-D-glucans.</text>
        <dbReference type="EC" id="3.2.1.39"/>
    </reaction>
</comment>
<evidence type="ECO:0000256" key="13">
    <source>
        <dbReference type="ARBA" id="ARBA00023136"/>
    </source>
</evidence>
<keyword evidence="8 21" id="KW-0812">Transmembrane</keyword>
<evidence type="ECO:0000256" key="6">
    <source>
        <dbReference type="ARBA" id="ARBA00022475"/>
    </source>
</evidence>
<dbReference type="PROSITE" id="PS00587">
    <property type="entry name" value="GLYCOSYL_HYDROL_F17"/>
    <property type="match status" value="1"/>
</dbReference>
<evidence type="ECO:0000256" key="10">
    <source>
        <dbReference type="ARBA" id="ARBA00022737"/>
    </source>
</evidence>
<dbReference type="Gene3D" id="3.20.20.80">
    <property type="entry name" value="Glycosidases"/>
    <property type="match status" value="2"/>
</dbReference>
<evidence type="ECO:0000256" key="1">
    <source>
        <dbReference type="ARBA" id="ARBA00000382"/>
    </source>
</evidence>
<dbReference type="InterPro" id="IPR001611">
    <property type="entry name" value="Leu-rich_rpt"/>
</dbReference>
<comment type="similarity">
    <text evidence="3 19">Belongs to the glycosyl hydrolase 17 family.</text>
</comment>
<dbReference type="FunFam" id="3.80.10.10:FF:000213">
    <property type="entry name" value="Tyrosine-sulfated glycopeptide receptor 1"/>
    <property type="match status" value="1"/>
</dbReference>
<evidence type="ECO:0000256" key="11">
    <source>
        <dbReference type="ARBA" id="ARBA00022801"/>
    </source>
</evidence>
<feature type="domain" description="Leucine-rich repeat-containing N-terminal plant-type" evidence="22">
    <location>
        <begin position="354"/>
        <end position="391"/>
    </location>
</feature>
<dbReference type="SMART" id="SM00369">
    <property type="entry name" value="LRR_TYP"/>
    <property type="match status" value="10"/>
</dbReference>
<comment type="similarity">
    <text evidence="4">Belongs to the RLP family.</text>
</comment>
<evidence type="ECO:0000256" key="17">
    <source>
        <dbReference type="ARBA" id="ARBA00033335"/>
    </source>
</evidence>
<dbReference type="GO" id="GO:0005975">
    <property type="term" value="P:carbohydrate metabolic process"/>
    <property type="evidence" value="ECO:0007669"/>
    <property type="project" value="InterPro"/>
</dbReference>
<accession>A0A6J5WIK2</accession>
<dbReference type="Pfam" id="PF13855">
    <property type="entry name" value="LRR_8"/>
    <property type="match status" value="2"/>
</dbReference>
<keyword evidence="10" id="KW-0677">Repeat</keyword>
<keyword evidence="24" id="KW-1185">Reference proteome</keyword>
<dbReference type="FunFam" id="3.80.10.10:FF:000095">
    <property type="entry name" value="LRR receptor-like serine/threonine-protein kinase GSO1"/>
    <property type="match status" value="1"/>
</dbReference>
<dbReference type="FunFam" id="3.80.10.10:FF:000111">
    <property type="entry name" value="LRR receptor-like serine/threonine-protein kinase ERECTA"/>
    <property type="match status" value="1"/>
</dbReference>
<feature type="transmembrane region" description="Helical" evidence="21">
    <location>
        <begin position="1244"/>
        <end position="1266"/>
    </location>
</feature>
<keyword evidence="11 20" id="KW-0378">Hydrolase</keyword>
<keyword evidence="14" id="KW-0675">Receptor</keyword>
<sequence length="1619" mass="179635">MPSLAISASLQTVCSSHQATKKQQLKSRPAARSLGTKEATHHVVALDVKAQNGLNIEKQEKSALRIDGPEAEDAADYKSQHGLGTELPIVKFNDEQWKKGTWDLNMFSKDGKLDWDGIILAETRRRKFLELHPESATNDDPVVFRSSIIPWWAWMMRSYLPEAELINGRAAMVGFFMAYVVDALTGLGVVGQTGNFICKAGFFVAVIAIIFVRQTQDFENLKKLLSMTSNDPIDISLPYALFVSETVVVTYGGLSYDNLFDSMVDALHASLEKAGEPQVQVVVSERGWPSDGNRETWYSILAAERESHYKWQKDKIVIKSQNNDARKRFLSTMVAITISIGLCNGNLGVPCKESERQALLIFQKDLEDPSNRLSSWVGEGVCCNWTGVVCDDLTGHVRELHLNKPDSQHDLHLSFGDFYVTSTWLGGKINPSLLSLKYLNYLDLSYNNFQGIQIPSFFGSLKSLRYLNLSEASFQGIIPPQLGNLSNLQYLGLRGYKLKVENLQWVSGLSHLKKLDMSRANLSKASDWLQVPNMLPSLVELHMAGCQLDHIPPLPLINFTSLAILDLSENTFDSLMPRWVFSLRNLVSLSVKGCGFQGSFSSHPQNISSLKELDLSLHNLCELMDLDLSFNNFNGNVSEIFDSMSVCGPDKLKSLSLGSNNFSGHLAEHVGNFKNFSHLDLSANSISGPIPVSLGNLSVLTELLIYDNQFNGTLPESIGQLKMLTVLDISYNSLEGVVSEVHFTYLTKLKDFVGKGNSLALNTSRGWLPPFQLSRLWLDYWHLGREFPMWLQTQKQLKLLSLPNTGISDTIPAWFPNISSHLVALNLSHNQLHGEIQNIVAGFQSAIDLSSNQFNGSLPFVSSSVSALDLSNSSFSGSLFHFFCDRMDERKNLSSLHLGDNLLTGDIPNCLMNWKWLVMLNLKSNNLSGNIPSSIGYLKRLTSLQLHNNQLSGELPLSMQNCTDLLVVDLGKNKFVGSPLTWIGKSLSILKVLNIRSNNLQGDIPYELCYLKSLQILDLAQNNLSGTIPRCFHNFSAMATFPNSLILTFAEYLMDNVILFTKGRGAEYGRKMLKLVKSMDLSDNMIYGEIPEELTTLVGLQSLNLSKNLLAGRIPSNIGDMKWLESMDFSMNQFSGEIPPSTASLTFLSYLNLSYNNLTGQIPKSTQLQSLDESCFIGNELCGDPLDKNCSANGVIPPPAVEQHRGYHLLEDGWFYLSLGLGFMFGFWGVLGLILLFSFQIAAIFAMATNFELLCLIFSVALSVLLGPNFATGSTIGVCYGMVANDLPPPREVIDMYKLNQIGRMRLYDPNPEALEALRNSGIEVLVGVRNEDLQQLAGSYSAAENWVATYITPYSPQVQFRYIVVGNEVFPGNSARYVLPAMQNLQNALSSGDIKVSTSIATSVLGVSYPPSAGAFSEDTIEYMVPIAQYLNNIGAPLLANVYPYFAYIGDPIDISLPYALFASETVVVTDVGLSYDNLFDTMVDALYAALEKAEAPQVQVVVSETGWPSDGNREVTTPENAQIYNSNLISHVLSSRGTPRRPGNSTETYLFAMFNENMKPGAAVEQHWGLFYPNKSQVYPINFPVETLKHKTWFQKLMQWIIQSAQSAFGKHIYGHN</sequence>
<evidence type="ECO:0000313" key="23">
    <source>
        <dbReference type="EMBL" id="CAB4301586.1"/>
    </source>
</evidence>
<proteinExistence type="inferred from homology"/>
<dbReference type="Pfam" id="PF08263">
    <property type="entry name" value="LRRNT_2"/>
    <property type="match status" value="1"/>
</dbReference>
<organism evidence="23 24">
    <name type="scientific">Prunus armeniaca</name>
    <name type="common">Apricot</name>
    <name type="synonym">Armeniaca vulgaris</name>
    <dbReference type="NCBI Taxonomy" id="36596"/>
    <lineage>
        <taxon>Eukaryota</taxon>
        <taxon>Viridiplantae</taxon>
        <taxon>Streptophyta</taxon>
        <taxon>Embryophyta</taxon>
        <taxon>Tracheophyta</taxon>
        <taxon>Spermatophyta</taxon>
        <taxon>Magnoliopsida</taxon>
        <taxon>eudicotyledons</taxon>
        <taxon>Gunneridae</taxon>
        <taxon>Pentapetalae</taxon>
        <taxon>rosids</taxon>
        <taxon>fabids</taxon>
        <taxon>Rosales</taxon>
        <taxon>Rosaceae</taxon>
        <taxon>Amygdaloideae</taxon>
        <taxon>Amygdaleae</taxon>
        <taxon>Prunus</taxon>
    </lineage>
</organism>
<evidence type="ECO:0000256" key="19">
    <source>
        <dbReference type="RuleBase" id="RU004335"/>
    </source>
</evidence>
<evidence type="ECO:0000256" key="9">
    <source>
        <dbReference type="ARBA" id="ARBA00022729"/>
    </source>
</evidence>
<dbReference type="PANTHER" id="PTHR48063">
    <property type="entry name" value="LRR RECEPTOR-LIKE KINASE"/>
    <property type="match status" value="1"/>
</dbReference>
<dbReference type="InterPro" id="IPR000490">
    <property type="entry name" value="Glyco_hydro_17"/>
</dbReference>
<evidence type="ECO:0000256" key="3">
    <source>
        <dbReference type="ARBA" id="ARBA00008773"/>
    </source>
</evidence>
<dbReference type="SUPFAM" id="SSF52058">
    <property type="entry name" value="L domain-like"/>
    <property type="match status" value="3"/>
</dbReference>
<dbReference type="FunFam" id="3.20.20.80:FF:000010">
    <property type="entry name" value="glucan endo-1,3-beta-glucosidase, basic"/>
    <property type="match status" value="1"/>
</dbReference>
<evidence type="ECO:0000256" key="21">
    <source>
        <dbReference type="SAM" id="Phobius"/>
    </source>
</evidence>
<name>A0A6J5WIK2_PRUAR</name>
<dbReference type="Pfam" id="PF00560">
    <property type="entry name" value="LRR_1"/>
    <property type="match status" value="5"/>
</dbReference>
<reference evidence="24" key="1">
    <citation type="journal article" date="2020" name="Genome Biol.">
        <title>Gamete binning: chromosome-level and haplotype-resolved genome assembly enabled by high-throughput single-cell sequencing of gamete genomes.</title>
        <authorList>
            <person name="Campoy J.A."/>
            <person name="Sun H."/>
            <person name="Goel M."/>
            <person name="Jiao W.-B."/>
            <person name="Folz-Donahue K."/>
            <person name="Wang N."/>
            <person name="Rubio M."/>
            <person name="Liu C."/>
            <person name="Kukat C."/>
            <person name="Ruiz D."/>
            <person name="Huettel B."/>
            <person name="Schneeberger K."/>
        </authorList>
    </citation>
    <scope>NUCLEOTIDE SEQUENCE [LARGE SCALE GENOMIC DNA]</scope>
    <source>
        <strain evidence="24">cv. Rojo Pasion</strain>
    </source>
</reference>
<evidence type="ECO:0000256" key="20">
    <source>
        <dbReference type="RuleBase" id="RU004336"/>
    </source>
</evidence>
<evidence type="ECO:0000256" key="5">
    <source>
        <dbReference type="ARBA" id="ARBA00012780"/>
    </source>
</evidence>
<evidence type="ECO:0000256" key="15">
    <source>
        <dbReference type="ARBA" id="ARBA00023180"/>
    </source>
</evidence>
<keyword evidence="9" id="KW-0732">Signal</keyword>
<keyword evidence="12 21" id="KW-1133">Transmembrane helix</keyword>
<protein>
    <recommendedName>
        <fullName evidence="5">glucan endo-1,3-beta-D-glucosidase</fullName>
        <ecNumber evidence="5">3.2.1.39</ecNumber>
    </recommendedName>
    <alternativeName>
        <fullName evidence="17">(1-&gt;3)-beta-glucan endohydrolase</fullName>
    </alternativeName>
    <alternativeName>
        <fullName evidence="18">Beta-1,3-endoglucanase</fullName>
    </alternativeName>
</protein>
<dbReference type="Proteomes" id="UP000507245">
    <property type="component" value="Unassembled WGS sequence"/>
</dbReference>
<keyword evidence="16 20" id="KW-0326">Glycosidase</keyword>
<evidence type="ECO:0000256" key="2">
    <source>
        <dbReference type="ARBA" id="ARBA00004251"/>
    </source>
</evidence>
<evidence type="ECO:0000256" key="4">
    <source>
        <dbReference type="ARBA" id="ARBA00009592"/>
    </source>
</evidence>
<keyword evidence="6" id="KW-1003">Cell membrane</keyword>
<dbReference type="GO" id="GO:0042973">
    <property type="term" value="F:glucan endo-1,3-beta-D-glucosidase activity"/>
    <property type="evidence" value="ECO:0007669"/>
    <property type="project" value="UniProtKB-EC"/>
</dbReference>
<evidence type="ECO:0000259" key="22">
    <source>
        <dbReference type="Pfam" id="PF08263"/>
    </source>
</evidence>
<evidence type="ECO:0000256" key="16">
    <source>
        <dbReference type="ARBA" id="ARBA00023295"/>
    </source>
</evidence>
<dbReference type="InterPro" id="IPR013210">
    <property type="entry name" value="LRR_N_plant-typ"/>
</dbReference>
<evidence type="ECO:0000256" key="18">
    <source>
        <dbReference type="ARBA" id="ARBA00033417"/>
    </source>
</evidence>
<dbReference type="InterPro" id="IPR017853">
    <property type="entry name" value="GH"/>
</dbReference>
<dbReference type="PANTHER" id="PTHR48063:SF98">
    <property type="entry name" value="LRR RECEPTOR-LIKE SERINE_THREONINE-PROTEIN KINASE FLS2"/>
    <property type="match status" value="1"/>
</dbReference>
<dbReference type="EMBL" id="CAEKKB010000002">
    <property type="protein sequence ID" value="CAB4301586.1"/>
    <property type="molecule type" value="Genomic_DNA"/>
</dbReference>
<keyword evidence="15" id="KW-0325">Glycoprotein</keyword>
<dbReference type="Pfam" id="PF00332">
    <property type="entry name" value="Glyco_hydro_17"/>
    <property type="match status" value="2"/>
</dbReference>
<gene>
    <name evidence="23" type="ORF">ORAREDHAP_LOCUS17118</name>
</gene>
<dbReference type="Gene3D" id="3.80.10.10">
    <property type="entry name" value="Ribonuclease Inhibitor"/>
    <property type="match status" value="3"/>
</dbReference>